<dbReference type="InterPro" id="IPR029058">
    <property type="entry name" value="AB_hydrolase_fold"/>
</dbReference>
<reference evidence="2" key="1">
    <citation type="submission" date="2022-10" db="EMBL/GenBank/DDBJ databases">
        <title>Gaoshiqiia sediminis gen. nov., sp. nov., isolated from coastal sediment.</title>
        <authorList>
            <person name="Yu W.X."/>
            <person name="Mu D.S."/>
            <person name="Du J.Z."/>
            <person name="Liang Y.Q."/>
        </authorList>
    </citation>
    <scope>NUCLEOTIDE SEQUENCE</scope>
    <source>
        <strain evidence="2">A06</strain>
    </source>
</reference>
<dbReference type="PANTHER" id="PTHR48098">
    <property type="entry name" value="ENTEROCHELIN ESTERASE-RELATED"/>
    <property type="match status" value="1"/>
</dbReference>
<feature type="chain" id="PRO_5041298091" evidence="1">
    <location>
        <begin position="20"/>
        <end position="297"/>
    </location>
</feature>
<sequence length="297" mass="34543">MKKWILLFTMMFLMNETHAQLPVPSAGRIVRIPDFQSRFVQPRNIDVWLPEGYSNTEKYAVIYMHDGQMLYDSTLTGNKQEWQVDEVFSALIDEQEIQACIVVGIWNNAEYRHAEYFPEKPLASLDENLRDSIVATWLKGKPLADNYLKFIIHELKPCIDQKFATLPDLDHTFIAGSSMGGLISMYAICEYPDIFKGAACLSTHWPGTFEQNDFIPQAFNWYLTENLPDPASHQFYFDYGTETLDSLYEKHQLVIDKTMILKGYDHTNRITLKFPGEDHPERSWAKRLHTPFIFLLK</sequence>
<keyword evidence="1" id="KW-0732">Signal</keyword>
<proteinExistence type="predicted"/>
<accession>A0AA42C7F0</accession>
<evidence type="ECO:0000313" key="2">
    <source>
        <dbReference type="EMBL" id="MCW0481516.1"/>
    </source>
</evidence>
<comment type="caution">
    <text evidence="2">The sequence shown here is derived from an EMBL/GenBank/DDBJ whole genome shotgun (WGS) entry which is preliminary data.</text>
</comment>
<dbReference type="InterPro" id="IPR000801">
    <property type="entry name" value="Esterase-like"/>
</dbReference>
<dbReference type="AlphaFoldDB" id="A0AA42C7F0"/>
<feature type="signal peptide" evidence="1">
    <location>
        <begin position="1"/>
        <end position="19"/>
    </location>
</feature>
<dbReference type="Proteomes" id="UP001163821">
    <property type="component" value="Unassembled WGS sequence"/>
</dbReference>
<dbReference type="EMBL" id="JAPAAF010000002">
    <property type="protein sequence ID" value="MCW0481516.1"/>
    <property type="molecule type" value="Genomic_DNA"/>
</dbReference>
<dbReference type="Pfam" id="PF00756">
    <property type="entry name" value="Esterase"/>
    <property type="match status" value="1"/>
</dbReference>
<dbReference type="PANTHER" id="PTHR48098:SF6">
    <property type="entry name" value="FERRI-BACILLIBACTIN ESTERASE BESA"/>
    <property type="match status" value="1"/>
</dbReference>
<name>A0AA42C7F0_9BACT</name>
<dbReference type="SUPFAM" id="SSF53474">
    <property type="entry name" value="alpha/beta-Hydrolases"/>
    <property type="match status" value="1"/>
</dbReference>
<dbReference type="Gene3D" id="3.40.50.1820">
    <property type="entry name" value="alpha/beta hydrolase"/>
    <property type="match status" value="1"/>
</dbReference>
<organism evidence="2 3">
    <name type="scientific">Gaoshiqia sediminis</name>
    <dbReference type="NCBI Taxonomy" id="2986998"/>
    <lineage>
        <taxon>Bacteria</taxon>
        <taxon>Pseudomonadati</taxon>
        <taxon>Bacteroidota</taxon>
        <taxon>Bacteroidia</taxon>
        <taxon>Marinilabiliales</taxon>
        <taxon>Prolixibacteraceae</taxon>
        <taxon>Gaoshiqia</taxon>
    </lineage>
</organism>
<evidence type="ECO:0000256" key="1">
    <source>
        <dbReference type="SAM" id="SignalP"/>
    </source>
</evidence>
<evidence type="ECO:0000313" key="3">
    <source>
        <dbReference type="Proteomes" id="UP001163821"/>
    </source>
</evidence>
<gene>
    <name evidence="2" type="ORF">N2K84_02170</name>
</gene>
<dbReference type="RefSeq" id="WP_282590126.1">
    <property type="nucleotide sequence ID" value="NZ_JAPAAF010000002.1"/>
</dbReference>
<keyword evidence="3" id="KW-1185">Reference proteome</keyword>
<protein>
    <submittedName>
        <fullName evidence="2">Esterase family protein</fullName>
    </submittedName>
</protein>
<dbReference type="InterPro" id="IPR050583">
    <property type="entry name" value="Mycobacterial_A85_antigen"/>
</dbReference>